<accession>A0A165ZZE6</accession>
<name>A0A165ZZE6_EXIGL</name>
<evidence type="ECO:0000256" key="1">
    <source>
        <dbReference type="SAM" id="Phobius"/>
    </source>
</evidence>
<keyword evidence="3" id="KW-1185">Reference proteome</keyword>
<dbReference type="EMBL" id="KV426135">
    <property type="protein sequence ID" value="KZV87109.1"/>
    <property type="molecule type" value="Genomic_DNA"/>
</dbReference>
<keyword evidence="1" id="KW-1133">Transmembrane helix</keyword>
<dbReference type="InParanoid" id="A0A165ZZE6"/>
<evidence type="ECO:0000313" key="2">
    <source>
        <dbReference type="EMBL" id="KZV87109.1"/>
    </source>
</evidence>
<keyword evidence="1" id="KW-0812">Transmembrane</keyword>
<gene>
    <name evidence="2" type="ORF">EXIGLDRAFT_773960</name>
</gene>
<evidence type="ECO:0000313" key="3">
    <source>
        <dbReference type="Proteomes" id="UP000077266"/>
    </source>
</evidence>
<reference evidence="2 3" key="1">
    <citation type="journal article" date="2016" name="Mol. Biol. Evol.">
        <title>Comparative Genomics of Early-Diverging Mushroom-Forming Fungi Provides Insights into the Origins of Lignocellulose Decay Capabilities.</title>
        <authorList>
            <person name="Nagy L.G."/>
            <person name="Riley R."/>
            <person name="Tritt A."/>
            <person name="Adam C."/>
            <person name="Daum C."/>
            <person name="Floudas D."/>
            <person name="Sun H."/>
            <person name="Yadav J.S."/>
            <person name="Pangilinan J."/>
            <person name="Larsson K.H."/>
            <person name="Matsuura K."/>
            <person name="Barry K."/>
            <person name="Labutti K."/>
            <person name="Kuo R."/>
            <person name="Ohm R.A."/>
            <person name="Bhattacharya S.S."/>
            <person name="Shirouzu T."/>
            <person name="Yoshinaga Y."/>
            <person name="Martin F.M."/>
            <person name="Grigoriev I.V."/>
            <person name="Hibbett D.S."/>
        </authorList>
    </citation>
    <scope>NUCLEOTIDE SEQUENCE [LARGE SCALE GENOMIC DNA]</scope>
    <source>
        <strain evidence="2 3">HHB12029</strain>
    </source>
</reference>
<feature type="transmembrane region" description="Helical" evidence="1">
    <location>
        <begin position="33"/>
        <end position="51"/>
    </location>
</feature>
<feature type="transmembrane region" description="Helical" evidence="1">
    <location>
        <begin position="236"/>
        <end position="261"/>
    </location>
</feature>
<feature type="transmembrane region" description="Helical" evidence="1">
    <location>
        <begin position="188"/>
        <end position="212"/>
    </location>
</feature>
<feature type="transmembrane region" description="Helical" evidence="1">
    <location>
        <begin position="60"/>
        <end position="80"/>
    </location>
</feature>
<dbReference type="Proteomes" id="UP000077266">
    <property type="component" value="Unassembled WGS sequence"/>
</dbReference>
<feature type="transmembrane region" description="Helical" evidence="1">
    <location>
        <begin position="117"/>
        <end position="136"/>
    </location>
</feature>
<keyword evidence="1" id="KW-0472">Membrane</keyword>
<sequence length="268" mass="29589">MSANPPTSVVSDEDLQRVGNGIIRDYAANATQLIFYGIYVFIICVSASILLRRRRRNRGSILLVLTMLTMFLISTFLWTYTTAVLVKRIRYALVDTSIGPMRERLQLANTTTGKVRYVGQIMFLVNCLIGDALLTWRVSTIYQKSSRVMLALVTTWLGAAVGTFGYLICLSKAKFPLDVDEPATCRNLAFSGLVISALLNAIAIGLLTRIAWQHRSMMRGLPDDSTASSKSKVDRVLTILVTSGAIYLVLFVLGNLVPYYLTSTPTTG</sequence>
<organism evidence="2 3">
    <name type="scientific">Exidia glandulosa HHB12029</name>
    <dbReference type="NCBI Taxonomy" id="1314781"/>
    <lineage>
        <taxon>Eukaryota</taxon>
        <taxon>Fungi</taxon>
        <taxon>Dikarya</taxon>
        <taxon>Basidiomycota</taxon>
        <taxon>Agaricomycotina</taxon>
        <taxon>Agaricomycetes</taxon>
        <taxon>Auriculariales</taxon>
        <taxon>Exidiaceae</taxon>
        <taxon>Exidia</taxon>
    </lineage>
</organism>
<dbReference type="AlphaFoldDB" id="A0A165ZZE6"/>
<protein>
    <submittedName>
        <fullName evidence="2">Uncharacterized protein</fullName>
    </submittedName>
</protein>
<feature type="transmembrane region" description="Helical" evidence="1">
    <location>
        <begin position="148"/>
        <end position="168"/>
    </location>
</feature>
<dbReference type="OrthoDB" id="2744793at2759"/>
<proteinExistence type="predicted"/>